<reference evidence="10 11" key="1">
    <citation type="journal article" date="2010" name="Science">
        <title>Plasticity of animal genome architecture unmasked by rapid evolution of a pelagic tunicate.</title>
        <authorList>
            <person name="Denoeud F."/>
            <person name="Henriet S."/>
            <person name="Mungpakdee S."/>
            <person name="Aury J.M."/>
            <person name="Da Silva C."/>
            <person name="Brinkmann H."/>
            <person name="Mikhaleva J."/>
            <person name="Olsen L.C."/>
            <person name="Jubin C."/>
            <person name="Canestro C."/>
            <person name="Bouquet J.M."/>
            <person name="Danks G."/>
            <person name="Poulain J."/>
            <person name="Campsteijn C."/>
            <person name="Adamski M."/>
            <person name="Cross I."/>
            <person name="Yadetie F."/>
            <person name="Muffato M."/>
            <person name="Louis A."/>
            <person name="Butcher S."/>
            <person name="Tsagkogeorga G."/>
            <person name="Konrad A."/>
            <person name="Singh S."/>
            <person name="Jensen M.F."/>
            <person name="Cong E.H."/>
            <person name="Eikeseth-Otteraa H."/>
            <person name="Noel B."/>
            <person name="Anthouard V."/>
            <person name="Porcel B.M."/>
            <person name="Kachouri-Lafond R."/>
            <person name="Nishino A."/>
            <person name="Ugolini M."/>
            <person name="Chourrout P."/>
            <person name="Nishida H."/>
            <person name="Aasland R."/>
            <person name="Huzurbazar S."/>
            <person name="Westhof E."/>
            <person name="Delsuc F."/>
            <person name="Lehrach H."/>
            <person name="Reinhardt R."/>
            <person name="Weissenbach J."/>
            <person name="Roy S.W."/>
            <person name="Artiguenave F."/>
            <person name="Postlethwait J.H."/>
            <person name="Manak J.R."/>
            <person name="Thompson E.M."/>
            <person name="Jaillon O."/>
            <person name="Du Pasquier L."/>
            <person name="Boudinot P."/>
            <person name="Liberles D.A."/>
            <person name="Volff J.N."/>
            <person name="Philippe H."/>
            <person name="Lenhard B."/>
            <person name="Roest Crollius H."/>
            <person name="Wincker P."/>
            <person name="Chourrout D."/>
        </authorList>
    </citation>
    <scope>NUCLEOTIDE SEQUENCE [LARGE SCALE GENOMIC DNA]</scope>
</reference>
<dbReference type="PANTHER" id="PTHR13117">
    <property type="entry name" value="ENDOPLASMIC RETICULUM MULTISPAN TRANSMEMBRANE PROTEIN-RELATED"/>
    <property type="match status" value="1"/>
</dbReference>
<dbReference type="Proteomes" id="UP000001307">
    <property type="component" value="Unassembled WGS sequence"/>
</dbReference>
<evidence type="ECO:0000256" key="5">
    <source>
        <dbReference type="ARBA" id="ARBA00022824"/>
    </source>
</evidence>
<feature type="transmembrane region" description="Helical" evidence="9">
    <location>
        <begin position="83"/>
        <end position="105"/>
    </location>
</feature>
<feature type="transmembrane region" description="Helical" evidence="9">
    <location>
        <begin position="519"/>
        <end position="537"/>
    </location>
</feature>
<dbReference type="GO" id="GO:0006488">
    <property type="term" value="P:dolichol-linked oligosaccharide biosynthetic process"/>
    <property type="evidence" value="ECO:0007669"/>
    <property type="project" value="InterPro"/>
</dbReference>
<evidence type="ECO:0000256" key="6">
    <source>
        <dbReference type="ARBA" id="ARBA00022989"/>
    </source>
</evidence>
<dbReference type="OrthoDB" id="9979195at2759"/>
<proteinExistence type="inferred from homology"/>
<dbReference type="EMBL" id="FN653176">
    <property type="protein sequence ID" value="CBY13330.1"/>
    <property type="molecule type" value="Genomic_DNA"/>
</dbReference>
<feature type="transmembrane region" description="Helical" evidence="9">
    <location>
        <begin position="488"/>
        <end position="507"/>
    </location>
</feature>
<keyword evidence="6 9" id="KW-1133">Transmembrane helix</keyword>
<dbReference type="InterPro" id="IPR007594">
    <property type="entry name" value="RFT1"/>
</dbReference>
<keyword evidence="5" id="KW-0256">Endoplasmic reticulum</keyword>
<feature type="transmembrane region" description="Helical" evidence="9">
    <location>
        <begin position="177"/>
        <end position="198"/>
    </location>
</feature>
<accession>E4XUD3</accession>
<feature type="transmembrane region" description="Helical" evidence="9">
    <location>
        <begin position="307"/>
        <end position="328"/>
    </location>
</feature>
<feature type="transmembrane region" description="Helical" evidence="9">
    <location>
        <begin position="117"/>
        <end position="139"/>
    </location>
</feature>
<evidence type="ECO:0000256" key="7">
    <source>
        <dbReference type="ARBA" id="ARBA00023136"/>
    </source>
</evidence>
<feature type="transmembrane region" description="Helical" evidence="9">
    <location>
        <begin position="39"/>
        <end position="62"/>
    </location>
</feature>
<comment type="pathway">
    <text evidence="2">Protein modification; protein glycosylation.</text>
</comment>
<protein>
    <recommendedName>
        <fullName evidence="9">Protein RFT1 homolog</fullName>
    </recommendedName>
</protein>
<feature type="transmembrane region" description="Helical" evidence="9">
    <location>
        <begin position="364"/>
        <end position="390"/>
    </location>
</feature>
<dbReference type="Pfam" id="PF04506">
    <property type="entry name" value="Rft-1"/>
    <property type="match status" value="1"/>
</dbReference>
<comment type="similarity">
    <text evidence="3 9">Belongs to the RFT1 family.</text>
</comment>
<dbReference type="PANTHER" id="PTHR13117:SF5">
    <property type="entry name" value="PROTEIN RFT1 HOMOLOG"/>
    <property type="match status" value="1"/>
</dbReference>
<comment type="function">
    <text evidence="8 9">Intramembrane glycolipid transporter that operates in the biosynthetic pathway of dolichol-linked oligosaccharides, the glycan precursors employed in protein asparagine (N)-glycosylation. The sequential addition of sugars to dolichol pyrophosphate produces dolichol-linked oligosaccharides containing fourteen sugars, including two GlcNAcs, nine mannoses and three glucoses. Once assembled, the oligosaccharide is transferred from the lipid to nascent proteins by oligosaccharyltransferases. The assembly of dolichol-linked oligosaccharides begins on the cytosolic side of the endoplasmic reticulum membrane and finishes in its lumen. RFT1 could mediate the translocation of the cytosolically oriented intermediate DolPP-GlcNAc2Man5, produced by ALG11, into the ER lumen where dolichol-linked oligosaccharides assembly continues. However, the intramembrane lipid transporter activity could not be confirmed in vitro.</text>
</comment>
<evidence type="ECO:0000256" key="2">
    <source>
        <dbReference type="ARBA" id="ARBA00004922"/>
    </source>
</evidence>
<dbReference type="GO" id="GO:0005789">
    <property type="term" value="C:endoplasmic reticulum membrane"/>
    <property type="evidence" value="ECO:0007669"/>
    <property type="project" value="UniProtKB-SubCell"/>
</dbReference>
<sequence>MSKSSSNLGQSAQFAFLSSLSVIFPRIVSFCLRGTLVRLAGLELLGLLFVRLELLSTTILFFSRESIRRASVGETSSSFRHSINLTWLFLPIGVLTSFICVPFWTTLTVKEELQSDYTISCWLIGLSAILQMFEEPVYFLSSKELRPKPKIVSEASMLVFRAFAYVLAAIVRPNILSFAFAHVLSSVLCSFIHYYLWITDPDLPKELRSPKDLLPAKCVRSNSFFDEKQMSRMGSFYVQGVFKNILTQAERYVVTFFDVMSLSQQGLWDTVTSIGALFPRFVFKPLEEGFHLHFCQNKNDADKDLTVILKLSIIIGLFAVAIGIPQAWSILFVYGGEQVSGEYDPSGSFFLRLFGVQDFTNSAYILQLCLVNTMACAMNGILEAYMFAVMTTEELNRHNSTLLIFSLLFIFGTVTLGKMFLASGLLYAQILNMLLRPGLSKIKDLFDFWFLFFLCFFLSQKEFYTAVDSQRFEKTRHRGFQFSIRVHLPAQHFSFSVFHPFLLIFRSLTSSPYFPTQNYQFFFILDSVQLLLFSALPQVCFSKKMFLHFCLQWEWYKVCLSIFAFLWVKIIKIPLFFSINSKFSVLQMTSCFLL</sequence>
<feature type="transmembrane region" description="Helical" evidence="9">
    <location>
        <begin position="558"/>
        <end position="579"/>
    </location>
</feature>
<keyword evidence="11" id="KW-1185">Reference proteome</keyword>
<organism evidence="10 11">
    <name type="scientific">Oikopleura dioica</name>
    <name type="common">Tunicate</name>
    <dbReference type="NCBI Taxonomy" id="34765"/>
    <lineage>
        <taxon>Eukaryota</taxon>
        <taxon>Metazoa</taxon>
        <taxon>Chordata</taxon>
        <taxon>Tunicata</taxon>
        <taxon>Appendicularia</taxon>
        <taxon>Copelata</taxon>
        <taxon>Oikopleuridae</taxon>
        <taxon>Oikopleura</taxon>
    </lineage>
</organism>
<evidence type="ECO:0000256" key="9">
    <source>
        <dbReference type="RuleBase" id="RU365067"/>
    </source>
</evidence>
<dbReference type="GO" id="GO:0034203">
    <property type="term" value="P:glycolipid translocation"/>
    <property type="evidence" value="ECO:0007669"/>
    <property type="project" value="TreeGrafter"/>
</dbReference>
<evidence type="ECO:0000313" key="10">
    <source>
        <dbReference type="EMBL" id="CBY13330.1"/>
    </source>
</evidence>
<evidence type="ECO:0000256" key="1">
    <source>
        <dbReference type="ARBA" id="ARBA00004477"/>
    </source>
</evidence>
<dbReference type="AlphaFoldDB" id="E4XUD3"/>
<dbReference type="InParanoid" id="E4XUD3"/>
<feature type="transmembrane region" description="Helical" evidence="9">
    <location>
        <begin position="448"/>
        <end position="467"/>
    </location>
</feature>
<feature type="transmembrane region" description="Helical" evidence="9">
    <location>
        <begin position="402"/>
        <end position="428"/>
    </location>
</feature>
<evidence type="ECO:0000256" key="4">
    <source>
        <dbReference type="ARBA" id="ARBA00022692"/>
    </source>
</evidence>
<evidence type="ECO:0000313" key="11">
    <source>
        <dbReference type="Proteomes" id="UP000001307"/>
    </source>
</evidence>
<evidence type="ECO:0000256" key="3">
    <source>
        <dbReference type="ARBA" id="ARBA00010288"/>
    </source>
</evidence>
<gene>
    <name evidence="10" type="ORF">GSOID_T00004631001</name>
</gene>
<name>E4XUD3_OIKDI</name>
<keyword evidence="4 9" id="KW-0812">Transmembrane</keyword>
<evidence type="ECO:0000256" key="8">
    <source>
        <dbReference type="ARBA" id="ARBA00045912"/>
    </source>
</evidence>
<keyword evidence="7 9" id="KW-0472">Membrane</keyword>
<comment type="subcellular location">
    <subcellularLocation>
        <location evidence="1 9">Endoplasmic reticulum membrane</location>
        <topology evidence="1 9">Multi-pass membrane protein</topology>
    </subcellularLocation>
</comment>